<organism evidence="1 2">
    <name type="scientific">Protopolystoma xenopodis</name>
    <dbReference type="NCBI Taxonomy" id="117903"/>
    <lineage>
        <taxon>Eukaryota</taxon>
        <taxon>Metazoa</taxon>
        <taxon>Spiralia</taxon>
        <taxon>Lophotrochozoa</taxon>
        <taxon>Platyhelminthes</taxon>
        <taxon>Monogenea</taxon>
        <taxon>Polyopisthocotylea</taxon>
        <taxon>Polystomatidea</taxon>
        <taxon>Polystomatidae</taxon>
        <taxon>Protopolystoma</taxon>
    </lineage>
</organism>
<sequence>MPSPNFPSLFTPTSLSLSLSDLATNRRVAATTSSSLSSQAVNANHDAKLLLPSVVFTTALPHTYIPTHPLTRPFTTPKTPGGHRSNLTTRRYFIIY</sequence>
<dbReference type="AlphaFoldDB" id="A0A3S5AMK8"/>
<evidence type="ECO:0000313" key="1">
    <source>
        <dbReference type="EMBL" id="VEL20321.1"/>
    </source>
</evidence>
<reference evidence="1" key="1">
    <citation type="submission" date="2018-11" db="EMBL/GenBank/DDBJ databases">
        <authorList>
            <consortium name="Pathogen Informatics"/>
        </authorList>
    </citation>
    <scope>NUCLEOTIDE SEQUENCE</scope>
</reference>
<protein>
    <submittedName>
        <fullName evidence="1">Uncharacterized protein</fullName>
    </submittedName>
</protein>
<proteinExistence type="predicted"/>
<evidence type="ECO:0000313" key="2">
    <source>
        <dbReference type="Proteomes" id="UP000784294"/>
    </source>
</evidence>
<dbReference type="Proteomes" id="UP000784294">
    <property type="component" value="Unassembled WGS sequence"/>
</dbReference>
<keyword evidence="2" id="KW-1185">Reference proteome</keyword>
<name>A0A3S5AMK8_9PLAT</name>
<comment type="caution">
    <text evidence="1">The sequence shown here is derived from an EMBL/GenBank/DDBJ whole genome shotgun (WGS) entry which is preliminary data.</text>
</comment>
<dbReference type="EMBL" id="CAAALY010045920">
    <property type="protein sequence ID" value="VEL20321.1"/>
    <property type="molecule type" value="Genomic_DNA"/>
</dbReference>
<accession>A0A3S5AMK8</accession>
<gene>
    <name evidence="1" type="ORF">PXEA_LOCUS13761</name>
</gene>